<proteinExistence type="predicted"/>
<keyword evidence="4" id="KW-0812">Transmembrane</keyword>
<dbReference type="Proteomes" id="UP000321805">
    <property type="component" value="Chromosome"/>
</dbReference>
<feature type="domain" description="Alginate lyase" evidence="6">
    <location>
        <begin position="81"/>
        <end position="203"/>
    </location>
</feature>
<dbReference type="EMBL" id="CP042430">
    <property type="protein sequence ID" value="QEC49864.1"/>
    <property type="molecule type" value="Genomic_DNA"/>
</dbReference>
<evidence type="ECO:0000313" key="7">
    <source>
        <dbReference type="EMBL" id="QEC49864.1"/>
    </source>
</evidence>
<dbReference type="Pfam" id="PF05426">
    <property type="entry name" value="Alginate_lyase"/>
    <property type="match status" value="1"/>
</dbReference>
<organism evidence="7 8">
    <name type="scientific">Baekduia soli</name>
    <dbReference type="NCBI Taxonomy" id="496014"/>
    <lineage>
        <taxon>Bacteria</taxon>
        <taxon>Bacillati</taxon>
        <taxon>Actinomycetota</taxon>
        <taxon>Thermoleophilia</taxon>
        <taxon>Solirubrobacterales</taxon>
        <taxon>Baekduiaceae</taxon>
        <taxon>Baekduia</taxon>
    </lineage>
</organism>
<dbReference type="InterPro" id="IPR008397">
    <property type="entry name" value="Alginate_lyase_dom"/>
</dbReference>
<keyword evidence="4" id="KW-1133">Transmembrane helix</keyword>
<keyword evidence="1 5" id="KW-0732">Signal</keyword>
<dbReference type="InterPro" id="IPR008929">
    <property type="entry name" value="Chondroitin_lyas"/>
</dbReference>
<dbReference type="GO" id="GO:0016829">
    <property type="term" value="F:lyase activity"/>
    <property type="evidence" value="ECO:0007669"/>
    <property type="project" value="UniProtKB-KW"/>
</dbReference>
<evidence type="ECO:0000256" key="4">
    <source>
        <dbReference type="SAM" id="Phobius"/>
    </source>
</evidence>
<evidence type="ECO:0000256" key="5">
    <source>
        <dbReference type="SAM" id="SignalP"/>
    </source>
</evidence>
<dbReference type="Gene3D" id="1.50.10.100">
    <property type="entry name" value="Chondroitin AC/alginate lyase"/>
    <property type="match status" value="1"/>
</dbReference>
<evidence type="ECO:0000313" key="8">
    <source>
        <dbReference type="Proteomes" id="UP000321805"/>
    </source>
</evidence>
<keyword evidence="2" id="KW-0456">Lyase</keyword>
<feature type="region of interest" description="Disordered" evidence="3">
    <location>
        <begin position="337"/>
        <end position="398"/>
    </location>
</feature>
<dbReference type="RefSeq" id="WP_146922229.1">
    <property type="nucleotide sequence ID" value="NZ_CP042430.1"/>
</dbReference>
<dbReference type="GO" id="GO:0042597">
    <property type="term" value="C:periplasmic space"/>
    <property type="evidence" value="ECO:0007669"/>
    <property type="project" value="InterPro"/>
</dbReference>
<dbReference type="KEGG" id="bsol:FSW04_21365"/>
<evidence type="ECO:0000256" key="1">
    <source>
        <dbReference type="ARBA" id="ARBA00022729"/>
    </source>
</evidence>
<dbReference type="OrthoDB" id="7057224at2"/>
<keyword evidence="8" id="KW-1185">Reference proteome</keyword>
<feature type="compositionally biased region" description="Low complexity" evidence="3">
    <location>
        <begin position="364"/>
        <end position="373"/>
    </location>
</feature>
<keyword evidence="4" id="KW-0472">Membrane</keyword>
<dbReference type="AlphaFoldDB" id="A0A5B8UA63"/>
<accession>A0A5B8UA63</accession>
<dbReference type="SUPFAM" id="SSF48230">
    <property type="entry name" value="Chondroitin AC/alginate lyase"/>
    <property type="match status" value="1"/>
</dbReference>
<reference evidence="7 8" key="1">
    <citation type="journal article" date="2018" name="J. Microbiol.">
        <title>Baekduia soli gen. nov., sp. nov., a novel bacterium isolated from the soil of Baekdu Mountain and proposal of a novel family name, Baekduiaceae fam. nov.</title>
        <authorList>
            <person name="An D.S."/>
            <person name="Siddiqi M.Z."/>
            <person name="Kim K.H."/>
            <person name="Yu H.S."/>
            <person name="Im W.T."/>
        </authorList>
    </citation>
    <scope>NUCLEOTIDE SEQUENCE [LARGE SCALE GENOMIC DNA]</scope>
    <source>
        <strain evidence="7 8">BR7-21</strain>
    </source>
</reference>
<feature type="chain" id="PRO_5022960711" description="Alginate lyase domain-containing protein" evidence="5">
    <location>
        <begin position="26"/>
        <end position="427"/>
    </location>
</feature>
<gene>
    <name evidence="7" type="ORF">FSW04_21365</name>
</gene>
<protein>
    <recommendedName>
        <fullName evidence="6">Alginate lyase domain-containing protein</fullName>
    </recommendedName>
</protein>
<evidence type="ECO:0000256" key="3">
    <source>
        <dbReference type="SAM" id="MobiDB-lite"/>
    </source>
</evidence>
<evidence type="ECO:0000259" key="6">
    <source>
        <dbReference type="Pfam" id="PF05426"/>
    </source>
</evidence>
<sequence length="427" mass="45429">MRRRLLAPAAAVLAAAAAWPGTAAAAPRPMRAGVWTTPAELRALPERGPAWTALKRVADEPIGTPHLNGKNSSADTHTLAAALVYARTADPGYATKVRTALMAVIGSERGGRTLALARGLQAYVIAADLVDLHRLDPAADQAFRTWLAAVRTERLRPADTPTLIATHEIRPNNWGTHAGASRMAADVYLGDTTDLARAAKVFKGWLGDRAAYHGFKYGPRSWQADPTRPVAINPPGAVLHGHPVDGALPDDLRRGCGFQFPPCPTGYPWEAMQGAVVQAEILHRQGYDAYDWGHQALLRATRFLLALDRRYPTGGWGISGDDTWIPWLLNARYHTHLPTTSPTQPGKGIGFTDWTLGPTGRRVTGSTAGTPTPTTTPPPSGSPASDPGRSSSPSATLPGELGIGALVLAAALTAVLARRRGQRHARP</sequence>
<feature type="signal peptide" evidence="5">
    <location>
        <begin position="1"/>
        <end position="25"/>
    </location>
</feature>
<feature type="compositionally biased region" description="Low complexity" evidence="3">
    <location>
        <begin position="382"/>
        <end position="396"/>
    </location>
</feature>
<evidence type="ECO:0000256" key="2">
    <source>
        <dbReference type="ARBA" id="ARBA00023239"/>
    </source>
</evidence>
<feature type="transmembrane region" description="Helical" evidence="4">
    <location>
        <begin position="397"/>
        <end position="417"/>
    </location>
</feature>
<name>A0A5B8UA63_9ACTN</name>